<gene>
    <name evidence="1" type="ORF">MLD38_034109</name>
</gene>
<sequence>MESPPGREATEPSGLSSCPSFNSYSCDPLAGLLPHNCLHDKGEEEDHSVDDFEFAPVAGDVFDHGFMISSDQIGPVFPVFNRDLLLENGYGIDGRDSRGGVGGGGGDVRSIRIPLMNLFMEEDRDPQSTETDEELEGIPEGSYCVWAAREFPRSSPSWCKKSNSTGSRSSRRWRFLDLLRRSNSDRRESFVFLTPSSNGGAANLAKEARNSSGDSKSTTVGIAPERKATLASSSASRKPGSGLEMFYTRNRVAVKGGGGGSRRKSYLPYRQDLVGFLANVNSLGRTFPPFG</sequence>
<name>A0ACB9M8P3_9MYRT</name>
<reference evidence="2" key="1">
    <citation type="journal article" date="2023" name="Front. Plant Sci.">
        <title>Chromosomal-level genome assembly of Melastoma candidum provides insights into trichome evolution.</title>
        <authorList>
            <person name="Zhong Y."/>
            <person name="Wu W."/>
            <person name="Sun C."/>
            <person name="Zou P."/>
            <person name="Liu Y."/>
            <person name="Dai S."/>
            <person name="Zhou R."/>
        </authorList>
    </citation>
    <scope>NUCLEOTIDE SEQUENCE [LARGE SCALE GENOMIC DNA]</scope>
</reference>
<keyword evidence="2" id="KW-1185">Reference proteome</keyword>
<protein>
    <submittedName>
        <fullName evidence="1">Uncharacterized protein</fullName>
    </submittedName>
</protein>
<evidence type="ECO:0000313" key="2">
    <source>
        <dbReference type="Proteomes" id="UP001057402"/>
    </source>
</evidence>
<dbReference type="EMBL" id="CM042889">
    <property type="protein sequence ID" value="KAI4320653.1"/>
    <property type="molecule type" value="Genomic_DNA"/>
</dbReference>
<accession>A0ACB9M8P3</accession>
<comment type="caution">
    <text evidence="1">The sequence shown here is derived from an EMBL/GenBank/DDBJ whole genome shotgun (WGS) entry which is preliminary data.</text>
</comment>
<organism evidence="1 2">
    <name type="scientific">Melastoma candidum</name>
    <dbReference type="NCBI Taxonomy" id="119954"/>
    <lineage>
        <taxon>Eukaryota</taxon>
        <taxon>Viridiplantae</taxon>
        <taxon>Streptophyta</taxon>
        <taxon>Embryophyta</taxon>
        <taxon>Tracheophyta</taxon>
        <taxon>Spermatophyta</taxon>
        <taxon>Magnoliopsida</taxon>
        <taxon>eudicotyledons</taxon>
        <taxon>Gunneridae</taxon>
        <taxon>Pentapetalae</taxon>
        <taxon>rosids</taxon>
        <taxon>malvids</taxon>
        <taxon>Myrtales</taxon>
        <taxon>Melastomataceae</taxon>
        <taxon>Melastomatoideae</taxon>
        <taxon>Melastomateae</taxon>
        <taxon>Melastoma</taxon>
    </lineage>
</organism>
<evidence type="ECO:0000313" key="1">
    <source>
        <dbReference type="EMBL" id="KAI4320653.1"/>
    </source>
</evidence>
<dbReference type="Proteomes" id="UP001057402">
    <property type="component" value="Chromosome 10"/>
</dbReference>
<proteinExistence type="predicted"/>